<keyword evidence="1" id="KW-0732">Signal</keyword>
<name>A0ABS2MPC7_9FIRM</name>
<sequence>MFRKTTLTISLCVLLSLMIGTFGFASETGQGRSVSAEDIIVAEPISTEIMADKTIFINVNIVDTIVDETPVQVSLVRLNQNLDILEAIRDRLNVSIMRVMPGSALNNRSVQMNRVYSMEESQDSETYETEVTLINRYFEIKDQMDKNQASLLEINSVYGFDSMLERSEEASKLSPEALEVYMDWMDLKTEQTLLKNEYIQVAGQYLELFETVIYSNQIDRMNFSDELKPLSVGTYALRFTDSEGKLIKQIDLKVTVKESSLVPLMPLNSAN</sequence>
<keyword evidence="3" id="KW-1185">Reference proteome</keyword>
<dbReference type="RefSeq" id="WP_204662543.1">
    <property type="nucleotide sequence ID" value="NZ_JAFBDT010000004.1"/>
</dbReference>
<protein>
    <recommendedName>
        <fullName evidence="4">DUF3221 domain-containing protein</fullName>
    </recommendedName>
</protein>
<gene>
    <name evidence="2" type="ORF">JOC49_000764</name>
</gene>
<feature type="signal peptide" evidence="1">
    <location>
        <begin position="1"/>
        <end position="25"/>
    </location>
</feature>
<evidence type="ECO:0000313" key="2">
    <source>
        <dbReference type="EMBL" id="MBM7561244.1"/>
    </source>
</evidence>
<comment type="caution">
    <text evidence="2">The sequence shown here is derived from an EMBL/GenBank/DDBJ whole genome shotgun (WGS) entry which is preliminary data.</text>
</comment>
<evidence type="ECO:0000313" key="3">
    <source>
        <dbReference type="Proteomes" id="UP000767854"/>
    </source>
</evidence>
<evidence type="ECO:0008006" key="4">
    <source>
        <dbReference type="Google" id="ProtNLM"/>
    </source>
</evidence>
<reference evidence="2 3" key="1">
    <citation type="submission" date="2021-01" db="EMBL/GenBank/DDBJ databases">
        <title>Genomic Encyclopedia of Type Strains, Phase IV (KMG-IV): sequencing the most valuable type-strain genomes for metagenomic binning, comparative biology and taxonomic classification.</title>
        <authorList>
            <person name="Goeker M."/>
        </authorList>
    </citation>
    <scope>NUCLEOTIDE SEQUENCE [LARGE SCALE GENOMIC DNA]</scope>
    <source>
        <strain evidence="2 3">DSM 24436</strain>
    </source>
</reference>
<feature type="chain" id="PRO_5047447188" description="DUF3221 domain-containing protein" evidence="1">
    <location>
        <begin position="26"/>
        <end position="271"/>
    </location>
</feature>
<organism evidence="2 3">
    <name type="scientific">Fusibacter tunisiensis</name>
    <dbReference type="NCBI Taxonomy" id="1008308"/>
    <lineage>
        <taxon>Bacteria</taxon>
        <taxon>Bacillati</taxon>
        <taxon>Bacillota</taxon>
        <taxon>Clostridia</taxon>
        <taxon>Eubacteriales</taxon>
        <taxon>Eubacteriales Family XII. Incertae Sedis</taxon>
        <taxon>Fusibacter</taxon>
    </lineage>
</organism>
<proteinExistence type="predicted"/>
<dbReference type="Proteomes" id="UP000767854">
    <property type="component" value="Unassembled WGS sequence"/>
</dbReference>
<evidence type="ECO:0000256" key="1">
    <source>
        <dbReference type="SAM" id="SignalP"/>
    </source>
</evidence>
<accession>A0ABS2MPC7</accession>
<dbReference type="EMBL" id="JAFBDT010000004">
    <property type="protein sequence ID" value="MBM7561244.1"/>
    <property type="molecule type" value="Genomic_DNA"/>
</dbReference>